<dbReference type="InterPro" id="IPR036070">
    <property type="entry name" value="Nop_dom_sf"/>
</dbReference>
<evidence type="ECO:0000256" key="2">
    <source>
        <dbReference type="ARBA" id="ARBA00022517"/>
    </source>
</evidence>
<keyword evidence="3" id="KW-0539">Nucleus</keyword>
<dbReference type="EMBL" id="CABITT030000004">
    <property type="protein sequence ID" value="VVB00297.1"/>
    <property type="molecule type" value="Genomic_DNA"/>
</dbReference>
<dbReference type="PROSITE" id="PS51358">
    <property type="entry name" value="NOP"/>
    <property type="match status" value="1"/>
</dbReference>
<dbReference type="Gene3D" id="1.10.287.4070">
    <property type="match status" value="1"/>
</dbReference>
<dbReference type="SUPFAM" id="SSF89124">
    <property type="entry name" value="Nop domain"/>
    <property type="match status" value="1"/>
</dbReference>
<evidence type="ECO:0000313" key="6">
    <source>
        <dbReference type="Proteomes" id="UP000489600"/>
    </source>
</evidence>
<dbReference type="GO" id="GO:0031428">
    <property type="term" value="C:box C/D methylation guide snoRNP complex"/>
    <property type="evidence" value="ECO:0007669"/>
    <property type="project" value="InterPro"/>
</dbReference>
<dbReference type="OrthoDB" id="6780543at2759"/>
<evidence type="ECO:0000256" key="3">
    <source>
        <dbReference type="ARBA" id="ARBA00023242"/>
    </source>
</evidence>
<dbReference type="Proteomes" id="UP000489600">
    <property type="component" value="Unassembled WGS sequence"/>
</dbReference>
<dbReference type="Pfam" id="PF01798">
    <property type="entry name" value="Nop"/>
    <property type="match status" value="1"/>
</dbReference>
<name>A0A565BGJ8_9BRAS</name>
<accession>A0A565BGJ8</accession>
<dbReference type="Gene3D" id="1.10.246.90">
    <property type="entry name" value="Nop domain"/>
    <property type="match status" value="1"/>
</dbReference>
<dbReference type="InterPro" id="IPR045056">
    <property type="entry name" value="Nop56/Nop58"/>
</dbReference>
<keyword evidence="2" id="KW-0690">Ribosome biogenesis</keyword>
<evidence type="ECO:0000313" key="5">
    <source>
        <dbReference type="EMBL" id="VVB00297.1"/>
    </source>
</evidence>
<protein>
    <recommendedName>
        <fullName evidence="4">Nop domain-containing protein</fullName>
    </recommendedName>
</protein>
<dbReference type="AlphaFoldDB" id="A0A565BGJ8"/>
<dbReference type="GO" id="GO:0030515">
    <property type="term" value="F:snoRNA binding"/>
    <property type="evidence" value="ECO:0007669"/>
    <property type="project" value="InterPro"/>
</dbReference>
<dbReference type="PANTHER" id="PTHR10894:SF1">
    <property type="entry name" value="NUCLEOLAR PROTEIN 58"/>
    <property type="match status" value="1"/>
</dbReference>
<comment type="caution">
    <text evidence="5">The sequence shown here is derived from an EMBL/GenBank/DDBJ whole genome shotgun (WGS) entry which is preliminary data.</text>
</comment>
<feature type="domain" description="Nop" evidence="4">
    <location>
        <begin position="72"/>
        <end position="182"/>
    </location>
</feature>
<dbReference type="GO" id="GO:0042254">
    <property type="term" value="P:ribosome biogenesis"/>
    <property type="evidence" value="ECO:0007669"/>
    <property type="project" value="UniProtKB-KW"/>
</dbReference>
<evidence type="ECO:0000259" key="4">
    <source>
        <dbReference type="PROSITE" id="PS51358"/>
    </source>
</evidence>
<dbReference type="InterPro" id="IPR002687">
    <property type="entry name" value="Nop_dom"/>
</dbReference>
<evidence type="ECO:0000256" key="1">
    <source>
        <dbReference type="ARBA" id="ARBA00004604"/>
    </source>
</evidence>
<dbReference type="GO" id="GO:0032040">
    <property type="term" value="C:small-subunit processome"/>
    <property type="evidence" value="ECO:0007669"/>
    <property type="project" value="InterPro"/>
</dbReference>
<dbReference type="InterPro" id="IPR042239">
    <property type="entry name" value="Nop_C"/>
</dbReference>
<proteinExistence type="predicted"/>
<reference evidence="5" key="1">
    <citation type="submission" date="2019-07" db="EMBL/GenBank/DDBJ databases">
        <authorList>
            <person name="Dittberner H."/>
        </authorList>
    </citation>
    <scope>NUCLEOTIDE SEQUENCE [LARGE SCALE GENOMIC DNA]</scope>
</reference>
<gene>
    <name evidence="5" type="ORF">ANE_LOCUS10741</name>
</gene>
<dbReference type="PANTHER" id="PTHR10894">
    <property type="entry name" value="NUCLEOLAR PROTEIN 5 NUCLEOLAR PROTEIN NOP5 NOP58"/>
    <property type="match status" value="1"/>
</dbReference>
<comment type="subcellular location">
    <subcellularLocation>
        <location evidence="1">Nucleus</location>
        <location evidence="1">Nucleolus</location>
    </subcellularLocation>
</comment>
<organism evidence="5 6">
    <name type="scientific">Arabis nemorensis</name>
    <dbReference type="NCBI Taxonomy" id="586526"/>
    <lineage>
        <taxon>Eukaryota</taxon>
        <taxon>Viridiplantae</taxon>
        <taxon>Streptophyta</taxon>
        <taxon>Embryophyta</taxon>
        <taxon>Tracheophyta</taxon>
        <taxon>Spermatophyta</taxon>
        <taxon>Magnoliopsida</taxon>
        <taxon>eudicotyledons</taxon>
        <taxon>Gunneridae</taxon>
        <taxon>Pentapetalae</taxon>
        <taxon>rosids</taxon>
        <taxon>malvids</taxon>
        <taxon>Brassicales</taxon>
        <taxon>Brassicaceae</taxon>
        <taxon>Arabideae</taxon>
        <taxon>Arabis</taxon>
    </lineage>
</organism>
<keyword evidence="6" id="KW-1185">Reference proteome</keyword>
<sequence length="205" mass="22813">MGNRINAAKLDFSEILANKFEAKLKEAALISKGIEVSDLELIRIRKLCDQVILLAENRAQLYDNLKSRMNNVAPNLTALVGELVGARLIYRGGSLMNLVKLPAYDIQNLFPPLLKKTHDTHKHGLIYRVSQAAPKLKKKMMRSLATKTALAIRCDVFGDGKNNTMGIQSRAKTYDIDADSLLAQTPTKSETEAVDDQLVEEMDMI</sequence>